<organism evidence="1 2">
    <name type="scientific">Dovyalis caffra</name>
    <dbReference type="NCBI Taxonomy" id="77055"/>
    <lineage>
        <taxon>Eukaryota</taxon>
        <taxon>Viridiplantae</taxon>
        <taxon>Streptophyta</taxon>
        <taxon>Embryophyta</taxon>
        <taxon>Tracheophyta</taxon>
        <taxon>Spermatophyta</taxon>
        <taxon>Magnoliopsida</taxon>
        <taxon>eudicotyledons</taxon>
        <taxon>Gunneridae</taxon>
        <taxon>Pentapetalae</taxon>
        <taxon>rosids</taxon>
        <taxon>fabids</taxon>
        <taxon>Malpighiales</taxon>
        <taxon>Salicaceae</taxon>
        <taxon>Flacourtieae</taxon>
        <taxon>Dovyalis</taxon>
    </lineage>
</organism>
<accession>A0AAV1RIN3</accession>
<keyword evidence="2" id="KW-1185">Reference proteome</keyword>
<evidence type="ECO:0000313" key="2">
    <source>
        <dbReference type="Proteomes" id="UP001314170"/>
    </source>
</evidence>
<proteinExistence type="predicted"/>
<name>A0AAV1RIN3_9ROSI</name>
<evidence type="ECO:0000313" key="1">
    <source>
        <dbReference type="EMBL" id="CAK7336600.1"/>
    </source>
</evidence>
<protein>
    <submittedName>
        <fullName evidence="1">Uncharacterized protein</fullName>
    </submittedName>
</protein>
<dbReference type="Proteomes" id="UP001314170">
    <property type="component" value="Unassembled WGS sequence"/>
</dbReference>
<sequence>MEEPAPNPTLIVSINLDELSPSSSRQPYSCAGLRNSIMYRPPDYRWPDKGKEIEAGSSSLELRSRPRDNMETVDAMSVSLEGPAVPVDREASPQSRDDLRRLASIEEDLCANAVARSNLVVSVMPGSTTGGRSYYAIPRVTIVAKD</sequence>
<comment type="caution">
    <text evidence="1">The sequence shown here is derived from an EMBL/GenBank/DDBJ whole genome shotgun (WGS) entry which is preliminary data.</text>
</comment>
<dbReference type="AlphaFoldDB" id="A0AAV1RIN3"/>
<reference evidence="1 2" key="1">
    <citation type="submission" date="2024-01" db="EMBL/GenBank/DDBJ databases">
        <authorList>
            <person name="Waweru B."/>
        </authorList>
    </citation>
    <scope>NUCLEOTIDE SEQUENCE [LARGE SCALE GENOMIC DNA]</scope>
</reference>
<dbReference type="EMBL" id="CAWUPB010001009">
    <property type="protein sequence ID" value="CAK7336600.1"/>
    <property type="molecule type" value="Genomic_DNA"/>
</dbReference>
<gene>
    <name evidence="1" type="ORF">DCAF_LOCUS11610</name>
</gene>